<evidence type="ECO:0000256" key="2">
    <source>
        <dbReference type="SAM" id="Coils"/>
    </source>
</evidence>
<keyword evidence="1" id="KW-0378">Hydrolase</keyword>
<evidence type="ECO:0000313" key="6">
    <source>
        <dbReference type="EMBL" id="GEU39667.1"/>
    </source>
</evidence>
<feature type="domain" description="Retrovirus-related Pol polyprotein from transposon TNT 1-94-like beta-barrel" evidence="5">
    <location>
        <begin position="1475"/>
        <end position="1547"/>
    </location>
</feature>
<reference evidence="6" key="1">
    <citation type="journal article" date="2019" name="Sci. Rep.">
        <title>Draft genome of Tanacetum cinerariifolium, the natural source of mosquito coil.</title>
        <authorList>
            <person name="Yamashiro T."/>
            <person name="Shiraishi A."/>
            <person name="Satake H."/>
            <person name="Nakayama K."/>
        </authorList>
    </citation>
    <scope>NUCLEOTIDE SEQUENCE</scope>
</reference>
<evidence type="ECO:0000259" key="4">
    <source>
        <dbReference type="Pfam" id="PF07727"/>
    </source>
</evidence>
<feature type="domain" description="Retrovirus-related Pol polyprotein from transposon TNT 1-94-like beta-barrel" evidence="5">
    <location>
        <begin position="626"/>
        <end position="658"/>
    </location>
</feature>
<sequence length="1564" mass="177150">MESLSPQGVAASKLPILNPNEFDLWKMRIKKYFLMTDYSLWEVILNGDFLIPTRVVDGVVQPIAPTTAEQRLAKKNELKARETLLMALPYKHQLKFNIHKDAITIGAFGYVVPEQGAFGVAAAAARLRLHLGAYVIQQSRAAFGLAVKTVGNAPRQYSAATHIFGVLHAKSLMEAIEKRFGRNKETKKLQKTLLKQDLPSEWKTHTLIWRNKADMEDQSLDDLFNNLKIYEEEVKSSSFTTQNIAFVSSQNTDSTNESSNSLQLDNDDIKQIDADDLKEMDLKWQMVMLTMRARSVIVLVAKIGAFRQMKNQQTMPSWHSPPQVLQVLIMRKSQFDVLSYKIGLESVEARLVVYQQNENVFEEDMKLLKLDVMLRDNALVELRKKFEAAKNERDELKLKLEKFQTSLKNLNVSMPTSLVHDRYKSGEGYHSVPPPYTGTFMPPKRDWVFYDAPTANEIVPTILNFKSSTTKPNKDLSQSNRPSAPIIKDWVYDSEDEYEVEHPTPAENLRKYILKPRGHRHSWNRKACFVCKSLTHLIKDCDYYEKKMVQKPVRNNVMRGTHQHYVRMIHPHPYRHVVPTSVLTRSRLVPLTTARPVTNVVPQTKMQHQMPTKHGNLQHALKDKGVIDSGCSRHMTGNISYLSNFEEINGGYVAFGGNPKGGKIISKDKIRTGELDFNEKKNNVLFIDTECVVLSSDFKLPNENHVLLRVLRENNMYNVNLKNIVSLGDLTCLFAKATLDDSNICHRRLGSGPTWLFNIDTLTQSMNYQLVVAGHQPNSTAGIQENLNADPQNTDDDAFEVKEPESAVHVFPSSCDKTKKHDDKTKREAKGKSLVELSIGVKDLSDEFEEFSNNSTNTVNAGSTLVTAVGPNLTNSTNTFSAADMPTLEDIAYLDDEEDVGAQAEFYNLETNITVSPIPTTRVYKDHLVTQIIDPSWIEAMQEELLQFKMQKGHTQEEGIDYKEVFAPVVRIEAIRLFLAYASFMGFMVYQMDVKSAFLYGTIKEEVYVYQPLGFEDPDYPNKGNIDQTLFIKKQKGDILMVQVYVDDIIFRSTNKDLCKVFEKLMKDKFQMSSIGELTFFLGLQVKQKQDGMFISQDKYIAKILRKFGLTDGKSASTPIDTEKPLLKDPDYSPFNLVAYSDSDYAGASLDRKSTTGGCQFLVDEKDRIETSVSIKKSNDVVKLQALIDRKKTVISEDSIRQALRLNDADNIDCLPNEELFAELDVEDVVEDEDDVNEVYVEPTPPSPTPATPPPPPQPKHIPLPPQPETSQPSHPPQQQPSQTAKISMTLLKQLLETCATLTKQVANLEQDKVAQAIKITKLKQMEGKIAASVANEDVTLETMDADIQGMLPESQAKVYHIDLKHAEKVLSMQDTDEAELVEVEEVKSKDKGKGIIVEEPKPLKRQAQIEQDKAFARELEAKLNANINWSGVVDQVKKKERKDSTVMRYQALKRKPVTKAQARKNMMIVQLILFIVDSGCTKHMTGYLSLLCNFVEKYMGTVRFGNDQFAPIISYRDLVQGNITINRVYFVEGLNHNLFLVGQFCDADLKVAFRKSTCFVRDL</sequence>
<keyword evidence="2" id="KW-0175">Coiled coil</keyword>
<dbReference type="InterPro" id="IPR043502">
    <property type="entry name" value="DNA/RNA_pol_sf"/>
</dbReference>
<feature type="coiled-coil region" evidence="2">
    <location>
        <begin position="379"/>
        <end position="413"/>
    </location>
</feature>
<dbReference type="Pfam" id="PF07727">
    <property type="entry name" value="RVT_2"/>
    <property type="match status" value="2"/>
</dbReference>
<keyword evidence="1" id="KW-0645">Protease</keyword>
<feature type="domain" description="Reverse transcriptase Ty1/copia-type" evidence="4">
    <location>
        <begin position="1025"/>
        <end position="1120"/>
    </location>
</feature>
<dbReference type="InterPro" id="IPR013103">
    <property type="entry name" value="RVT_2"/>
</dbReference>
<proteinExistence type="predicted"/>
<dbReference type="Pfam" id="PF22936">
    <property type="entry name" value="Pol_BBD"/>
    <property type="match status" value="2"/>
</dbReference>
<protein>
    <recommendedName>
        <fullName evidence="7">Reverse transcriptase Ty1/copia-type domain-containing protein</fullName>
    </recommendedName>
</protein>
<evidence type="ECO:0000259" key="5">
    <source>
        <dbReference type="Pfam" id="PF22936"/>
    </source>
</evidence>
<dbReference type="GO" id="GO:0004190">
    <property type="term" value="F:aspartic-type endopeptidase activity"/>
    <property type="evidence" value="ECO:0007669"/>
    <property type="project" value="UniProtKB-KW"/>
</dbReference>
<gene>
    <name evidence="6" type="ORF">Tci_011645</name>
</gene>
<feature type="domain" description="Reverse transcriptase Ty1/copia-type" evidence="4">
    <location>
        <begin position="951"/>
        <end position="1023"/>
    </location>
</feature>
<dbReference type="SUPFAM" id="SSF56672">
    <property type="entry name" value="DNA/RNA polymerases"/>
    <property type="match status" value="1"/>
</dbReference>
<comment type="caution">
    <text evidence="6">The sequence shown here is derived from an EMBL/GenBank/DDBJ whole genome shotgun (WGS) entry which is preliminary data.</text>
</comment>
<accession>A0A6L2JSZ1</accession>
<feature type="compositionally biased region" description="Pro residues" evidence="3">
    <location>
        <begin position="1243"/>
        <end position="1279"/>
    </location>
</feature>
<evidence type="ECO:0000256" key="1">
    <source>
        <dbReference type="ARBA" id="ARBA00022750"/>
    </source>
</evidence>
<name>A0A6L2JSZ1_TANCI</name>
<feature type="region of interest" description="Disordered" evidence="3">
    <location>
        <begin position="1233"/>
        <end position="1284"/>
    </location>
</feature>
<organism evidence="6">
    <name type="scientific">Tanacetum cinerariifolium</name>
    <name type="common">Dalmatian daisy</name>
    <name type="synonym">Chrysanthemum cinerariifolium</name>
    <dbReference type="NCBI Taxonomy" id="118510"/>
    <lineage>
        <taxon>Eukaryota</taxon>
        <taxon>Viridiplantae</taxon>
        <taxon>Streptophyta</taxon>
        <taxon>Embryophyta</taxon>
        <taxon>Tracheophyta</taxon>
        <taxon>Spermatophyta</taxon>
        <taxon>Magnoliopsida</taxon>
        <taxon>eudicotyledons</taxon>
        <taxon>Gunneridae</taxon>
        <taxon>Pentapetalae</taxon>
        <taxon>asterids</taxon>
        <taxon>campanulids</taxon>
        <taxon>Asterales</taxon>
        <taxon>Asteraceae</taxon>
        <taxon>Asteroideae</taxon>
        <taxon>Anthemideae</taxon>
        <taxon>Anthemidinae</taxon>
        <taxon>Tanacetum</taxon>
    </lineage>
</organism>
<dbReference type="InterPro" id="IPR054722">
    <property type="entry name" value="PolX-like_BBD"/>
</dbReference>
<evidence type="ECO:0000256" key="3">
    <source>
        <dbReference type="SAM" id="MobiDB-lite"/>
    </source>
</evidence>
<dbReference type="EMBL" id="BKCJ010001204">
    <property type="protein sequence ID" value="GEU39667.1"/>
    <property type="molecule type" value="Genomic_DNA"/>
</dbReference>
<evidence type="ECO:0008006" key="7">
    <source>
        <dbReference type="Google" id="ProtNLM"/>
    </source>
</evidence>
<keyword evidence="1" id="KW-0064">Aspartyl protease</keyword>